<dbReference type="NCBIfam" id="NF006949">
    <property type="entry name" value="PRK09431.1"/>
    <property type="match status" value="1"/>
</dbReference>
<evidence type="ECO:0000256" key="5">
    <source>
        <dbReference type="ARBA" id="ARBA00022888"/>
    </source>
</evidence>
<dbReference type="InterPro" id="IPR029055">
    <property type="entry name" value="Ntn_hydrolases_N"/>
</dbReference>
<evidence type="ECO:0000259" key="10">
    <source>
        <dbReference type="PROSITE" id="PS51278"/>
    </source>
</evidence>
<feature type="domain" description="Glutamine amidotransferase type-2" evidence="10">
    <location>
        <begin position="2"/>
        <end position="187"/>
    </location>
</feature>
<dbReference type="Pfam" id="PF13537">
    <property type="entry name" value="GATase_7"/>
    <property type="match status" value="1"/>
</dbReference>
<gene>
    <name evidence="11" type="ORF">CSSPTR1EN2_LOCUS673</name>
</gene>
<evidence type="ECO:0000256" key="2">
    <source>
        <dbReference type="ARBA" id="ARBA00022605"/>
    </source>
</evidence>
<evidence type="ECO:0000256" key="6">
    <source>
        <dbReference type="ARBA" id="ARBA00022962"/>
    </source>
</evidence>
<keyword evidence="2" id="KW-0028">Amino-acid biosynthesis</keyword>
<evidence type="ECO:0000256" key="1">
    <source>
        <dbReference type="ARBA" id="ARBA00022598"/>
    </source>
</evidence>
<reference evidence="11 12" key="1">
    <citation type="submission" date="2024-02" db="EMBL/GenBank/DDBJ databases">
        <authorList>
            <consortium name="ELIXIR-Norway"/>
            <consortium name="Elixir Norway"/>
        </authorList>
    </citation>
    <scope>NUCLEOTIDE SEQUENCE [LARGE SCALE GENOMIC DNA]</scope>
</reference>
<dbReference type="CDD" id="cd01991">
    <property type="entry name" value="Asn_synthase_B_C"/>
    <property type="match status" value="1"/>
</dbReference>
<dbReference type="PROSITE" id="PS51278">
    <property type="entry name" value="GATASE_TYPE_2"/>
    <property type="match status" value="1"/>
</dbReference>
<keyword evidence="6" id="KW-0315">Glutamine amidotransferase</keyword>
<evidence type="ECO:0000313" key="12">
    <source>
        <dbReference type="Proteomes" id="UP001497512"/>
    </source>
</evidence>
<evidence type="ECO:0000256" key="3">
    <source>
        <dbReference type="ARBA" id="ARBA00022741"/>
    </source>
</evidence>
<sequence length="599" mass="66897">MCGILAVLGSHDYSPTKRARILELSRRLRHRGPDWSGLFVDEQACCYLSHERLAIIDPTSGDQPLYNGNKSIVVAVNGEIYNHEALKKTMKKHDYHTQSDCEVIAHLYEEVGEDVVGMLDGMFSFVLVDLRDKSFIAARDPIGITPLYLGWGNDGGVYFASEMKALKDDCERFEVFPPGHLYSSKSGGLRRYFNPPWYSGTMIPNTPYDPTVLRTAFEKAVIKRLMTDVPFGVLLSGGLDSSLVAAVASRHLANSKAANVWGAQLHTFSVGLKGSPDLKAAKEVADYLKTKHHEFTFTVQDGLDAISDVIYYTETYDVTTIRASTPMFLMTRKIKALGVKMVLSGEGSDEIFGGYLYFHKAPNKEELHKETVRKIKALYMFDCLRANKSTSAWGLEARVPFLDQDFMSIAMAIDPAEKMIRKDEGRIEKWIMRRAFDTPENPFLPKHILYRQKEQFSDGVGYSWIDGLKAHAASQVTDRMLKHAKHVYPYNTPNTKEAYFYRMIFEKHFPQESARMTVPGGPSIACSTAAAIAWDKAWADNLDPSGRAALGVHDAAYSEVTPATTTTTTQSSHENVISANSFNNNNPLLGNILQPQGVQ</sequence>
<dbReference type="Proteomes" id="UP001497512">
    <property type="component" value="Chromosome 1"/>
</dbReference>
<dbReference type="InterPro" id="IPR014729">
    <property type="entry name" value="Rossmann-like_a/b/a_fold"/>
</dbReference>
<keyword evidence="5" id="KW-0061">Asparagine biosynthesis</keyword>
<dbReference type="EC" id="6.3.5.4" evidence="9"/>
<dbReference type="PIRSF" id="PIRSF001589">
    <property type="entry name" value="Asn_synthetase_glu-h"/>
    <property type="match status" value="1"/>
</dbReference>
<comment type="pathway">
    <text evidence="7">Amino-acid biosynthesis.</text>
</comment>
<keyword evidence="3 9" id="KW-0547">Nucleotide-binding</keyword>
<dbReference type="PANTHER" id="PTHR11772">
    <property type="entry name" value="ASPARAGINE SYNTHETASE"/>
    <property type="match status" value="1"/>
</dbReference>
<dbReference type="InterPro" id="IPR050795">
    <property type="entry name" value="Asn_Synthetase"/>
</dbReference>
<protein>
    <recommendedName>
        <fullName evidence="9">Asparagine synthetase [glutamine-hydrolyzing]</fullName>
        <ecNumber evidence="9">6.3.5.4</ecNumber>
    </recommendedName>
</protein>
<evidence type="ECO:0000256" key="7">
    <source>
        <dbReference type="ARBA" id="ARBA00029440"/>
    </source>
</evidence>
<evidence type="ECO:0000256" key="8">
    <source>
        <dbReference type="ARBA" id="ARBA00048741"/>
    </source>
</evidence>
<dbReference type="InterPro" id="IPR001962">
    <property type="entry name" value="Asn_synthase"/>
</dbReference>
<keyword evidence="12" id="KW-1185">Reference proteome</keyword>
<dbReference type="NCBIfam" id="TIGR01536">
    <property type="entry name" value="asn_synth_AEB"/>
    <property type="match status" value="1"/>
</dbReference>
<dbReference type="SUPFAM" id="SSF52402">
    <property type="entry name" value="Adenine nucleotide alpha hydrolases-like"/>
    <property type="match status" value="1"/>
</dbReference>
<dbReference type="EMBL" id="OZ019893">
    <property type="protein sequence ID" value="CAK9190123.1"/>
    <property type="molecule type" value="Genomic_DNA"/>
</dbReference>
<dbReference type="PANTHER" id="PTHR11772:SF2">
    <property type="entry name" value="ASPARAGINE SYNTHETASE [GLUTAMINE-HYDROLYZING]"/>
    <property type="match status" value="1"/>
</dbReference>
<evidence type="ECO:0000256" key="4">
    <source>
        <dbReference type="ARBA" id="ARBA00022840"/>
    </source>
</evidence>
<dbReference type="CDD" id="cd00712">
    <property type="entry name" value="AsnB"/>
    <property type="match status" value="1"/>
</dbReference>
<dbReference type="Gene3D" id="3.40.50.620">
    <property type="entry name" value="HUPs"/>
    <property type="match status" value="1"/>
</dbReference>
<dbReference type="InterPro" id="IPR017932">
    <property type="entry name" value="GATase_2_dom"/>
</dbReference>
<dbReference type="Pfam" id="PF00733">
    <property type="entry name" value="Asn_synthase"/>
    <property type="match status" value="1"/>
</dbReference>
<dbReference type="InterPro" id="IPR033738">
    <property type="entry name" value="AsnB_N"/>
</dbReference>
<keyword evidence="4 9" id="KW-0067">ATP-binding</keyword>
<proteinExistence type="predicted"/>
<keyword evidence="1" id="KW-0436">Ligase</keyword>
<dbReference type="InterPro" id="IPR006426">
    <property type="entry name" value="Asn_synth_AEB"/>
</dbReference>
<organism evidence="11 12">
    <name type="scientific">Sphagnum troendelagicum</name>
    <dbReference type="NCBI Taxonomy" id="128251"/>
    <lineage>
        <taxon>Eukaryota</taxon>
        <taxon>Viridiplantae</taxon>
        <taxon>Streptophyta</taxon>
        <taxon>Embryophyta</taxon>
        <taxon>Bryophyta</taxon>
        <taxon>Sphagnophytina</taxon>
        <taxon>Sphagnopsida</taxon>
        <taxon>Sphagnales</taxon>
        <taxon>Sphagnaceae</taxon>
        <taxon>Sphagnum</taxon>
    </lineage>
</organism>
<dbReference type="SUPFAM" id="SSF56235">
    <property type="entry name" value="N-terminal nucleophile aminohydrolases (Ntn hydrolases)"/>
    <property type="match status" value="1"/>
</dbReference>
<evidence type="ECO:0000256" key="9">
    <source>
        <dbReference type="PIRNR" id="PIRNR001589"/>
    </source>
</evidence>
<comment type="catalytic activity">
    <reaction evidence="8 9">
        <text>L-aspartate + L-glutamine + ATP + H2O = L-asparagine + L-glutamate + AMP + diphosphate + H(+)</text>
        <dbReference type="Rhea" id="RHEA:12228"/>
        <dbReference type="ChEBI" id="CHEBI:15377"/>
        <dbReference type="ChEBI" id="CHEBI:15378"/>
        <dbReference type="ChEBI" id="CHEBI:29985"/>
        <dbReference type="ChEBI" id="CHEBI:29991"/>
        <dbReference type="ChEBI" id="CHEBI:30616"/>
        <dbReference type="ChEBI" id="CHEBI:33019"/>
        <dbReference type="ChEBI" id="CHEBI:58048"/>
        <dbReference type="ChEBI" id="CHEBI:58359"/>
        <dbReference type="ChEBI" id="CHEBI:456215"/>
        <dbReference type="EC" id="6.3.5.4"/>
    </reaction>
</comment>
<name>A0ABP0T9L8_9BRYO</name>
<evidence type="ECO:0000313" key="11">
    <source>
        <dbReference type="EMBL" id="CAK9190123.1"/>
    </source>
</evidence>
<accession>A0ABP0T9L8</accession>
<dbReference type="Gene3D" id="3.60.20.10">
    <property type="entry name" value="Glutamine Phosphoribosylpyrophosphate, subunit 1, domain 1"/>
    <property type="match status" value="1"/>
</dbReference>